<evidence type="ECO:0000313" key="2">
    <source>
        <dbReference type="EMBL" id="KAL0454694.1"/>
    </source>
</evidence>
<dbReference type="PANTHER" id="PTHR48475:SF2">
    <property type="entry name" value="RIBONUCLEASE H"/>
    <property type="match status" value="1"/>
</dbReference>
<gene>
    <name evidence="2" type="ORF">Slati_0808600</name>
</gene>
<dbReference type="InterPro" id="IPR012337">
    <property type="entry name" value="RNaseH-like_sf"/>
</dbReference>
<dbReference type="Gene3D" id="3.30.420.10">
    <property type="entry name" value="Ribonuclease H-like superfamily/Ribonuclease H"/>
    <property type="match status" value="1"/>
</dbReference>
<accession>A0AAW2XND9</accession>
<organism evidence="2">
    <name type="scientific">Sesamum latifolium</name>
    <dbReference type="NCBI Taxonomy" id="2727402"/>
    <lineage>
        <taxon>Eukaryota</taxon>
        <taxon>Viridiplantae</taxon>
        <taxon>Streptophyta</taxon>
        <taxon>Embryophyta</taxon>
        <taxon>Tracheophyta</taxon>
        <taxon>Spermatophyta</taxon>
        <taxon>Magnoliopsida</taxon>
        <taxon>eudicotyledons</taxon>
        <taxon>Gunneridae</taxon>
        <taxon>Pentapetalae</taxon>
        <taxon>asterids</taxon>
        <taxon>lamiids</taxon>
        <taxon>Lamiales</taxon>
        <taxon>Pedaliaceae</taxon>
        <taxon>Sesamum</taxon>
    </lineage>
</organism>
<name>A0AAW2XND9_9LAMI</name>
<comment type="caution">
    <text evidence="2">The sequence shown here is derived from an EMBL/GenBank/DDBJ whole genome shotgun (WGS) entry which is preliminary data.</text>
</comment>
<feature type="domain" description="RNase H type-1" evidence="1">
    <location>
        <begin position="159"/>
        <end position="239"/>
    </location>
</feature>
<dbReference type="PROSITE" id="PS50879">
    <property type="entry name" value="RNASE_H_1"/>
    <property type="match status" value="1"/>
</dbReference>
<dbReference type="Pfam" id="PF13456">
    <property type="entry name" value="RVT_3"/>
    <property type="match status" value="1"/>
</dbReference>
<evidence type="ECO:0000259" key="1">
    <source>
        <dbReference type="PROSITE" id="PS50879"/>
    </source>
</evidence>
<dbReference type="AlphaFoldDB" id="A0AAW2XND9"/>
<reference evidence="2" key="2">
    <citation type="journal article" date="2024" name="Plant">
        <title>Genomic evolution and insights into agronomic trait innovations of Sesamum species.</title>
        <authorList>
            <person name="Miao H."/>
            <person name="Wang L."/>
            <person name="Qu L."/>
            <person name="Liu H."/>
            <person name="Sun Y."/>
            <person name="Le M."/>
            <person name="Wang Q."/>
            <person name="Wei S."/>
            <person name="Zheng Y."/>
            <person name="Lin W."/>
            <person name="Duan Y."/>
            <person name="Cao H."/>
            <person name="Xiong S."/>
            <person name="Wang X."/>
            <person name="Wei L."/>
            <person name="Li C."/>
            <person name="Ma Q."/>
            <person name="Ju M."/>
            <person name="Zhao R."/>
            <person name="Li G."/>
            <person name="Mu C."/>
            <person name="Tian Q."/>
            <person name="Mei H."/>
            <person name="Zhang T."/>
            <person name="Gao T."/>
            <person name="Zhang H."/>
        </authorList>
    </citation>
    <scope>NUCLEOTIDE SEQUENCE</scope>
    <source>
        <strain evidence="2">KEN1</strain>
    </source>
</reference>
<dbReference type="InterPro" id="IPR002156">
    <property type="entry name" value="RNaseH_domain"/>
</dbReference>
<sequence length="239" mass="26749">WIEECHRAFQKLKSYLARPQLLSKSEPGEPLLLYLVTSLAIASAVLAKNKEGMHLSVYYTSHMFQGAEGRYSPMEKLVLALVCAARKLRPYFLAHPIAVLTKKPLRDILQRGMSNRMIKWSHELNEFDLEYQPRSAIKAQALADFLTEYDPGEEKKKDDPGEWMMFIDGSATASKAGGGVVLKSPEGEEMLFAIRYEEVVSNNEAEYETLLVCSNLAREAGASSISVKSDSQLVVEQVT</sequence>
<dbReference type="SUPFAM" id="SSF53098">
    <property type="entry name" value="Ribonuclease H-like"/>
    <property type="match status" value="1"/>
</dbReference>
<dbReference type="InterPro" id="IPR036397">
    <property type="entry name" value="RNaseH_sf"/>
</dbReference>
<dbReference type="SUPFAM" id="SSF56672">
    <property type="entry name" value="DNA/RNA polymerases"/>
    <property type="match status" value="1"/>
</dbReference>
<reference evidence="2" key="1">
    <citation type="submission" date="2020-06" db="EMBL/GenBank/DDBJ databases">
        <authorList>
            <person name="Li T."/>
            <person name="Hu X."/>
            <person name="Zhang T."/>
            <person name="Song X."/>
            <person name="Zhang H."/>
            <person name="Dai N."/>
            <person name="Sheng W."/>
            <person name="Hou X."/>
            <person name="Wei L."/>
        </authorList>
    </citation>
    <scope>NUCLEOTIDE SEQUENCE</scope>
    <source>
        <strain evidence="2">KEN1</strain>
        <tissue evidence="2">Leaf</tissue>
    </source>
</reference>
<dbReference type="InterPro" id="IPR041577">
    <property type="entry name" value="RT_RNaseH_2"/>
</dbReference>
<dbReference type="Pfam" id="PF17919">
    <property type="entry name" value="RT_RNaseH_2"/>
    <property type="match status" value="1"/>
</dbReference>
<dbReference type="InterPro" id="IPR043502">
    <property type="entry name" value="DNA/RNA_pol_sf"/>
</dbReference>
<protein>
    <recommendedName>
        <fullName evidence="1">RNase H type-1 domain-containing protein</fullName>
    </recommendedName>
</protein>
<proteinExistence type="predicted"/>
<feature type="non-terminal residue" evidence="2">
    <location>
        <position position="1"/>
    </location>
</feature>
<dbReference type="EMBL" id="JACGWN010000003">
    <property type="protein sequence ID" value="KAL0454694.1"/>
    <property type="molecule type" value="Genomic_DNA"/>
</dbReference>
<dbReference type="PANTHER" id="PTHR48475">
    <property type="entry name" value="RIBONUCLEASE H"/>
    <property type="match status" value="1"/>
</dbReference>
<dbReference type="GO" id="GO:0003676">
    <property type="term" value="F:nucleic acid binding"/>
    <property type="evidence" value="ECO:0007669"/>
    <property type="project" value="InterPro"/>
</dbReference>
<dbReference type="GO" id="GO:0004523">
    <property type="term" value="F:RNA-DNA hybrid ribonuclease activity"/>
    <property type="evidence" value="ECO:0007669"/>
    <property type="project" value="InterPro"/>
</dbReference>